<dbReference type="EMBL" id="KK784876">
    <property type="protein sequence ID" value="KDO81145.1"/>
    <property type="molecule type" value="Genomic_DNA"/>
</dbReference>
<reference evidence="3 4" key="1">
    <citation type="submission" date="2014-04" db="EMBL/GenBank/DDBJ databases">
        <authorList>
            <consortium name="International Citrus Genome Consortium"/>
            <person name="Gmitter F."/>
            <person name="Chen C."/>
            <person name="Farmerie W."/>
            <person name="Harkins T."/>
            <person name="Desany B."/>
            <person name="Mohiuddin M."/>
            <person name="Kodira C."/>
            <person name="Borodovsky M."/>
            <person name="Lomsadze A."/>
            <person name="Burns P."/>
            <person name="Jenkins J."/>
            <person name="Prochnik S."/>
            <person name="Shu S."/>
            <person name="Chapman J."/>
            <person name="Pitluck S."/>
            <person name="Schmutz J."/>
            <person name="Rokhsar D."/>
        </authorList>
    </citation>
    <scope>NUCLEOTIDE SEQUENCE</scope>
</reference>
<evidence type="ECO:0000313" key="4">
    <source>
        <dbReference type="Proteomes" id="UP000027120"/>
    </source>
</evidence>
<evidence type="ECO:0000313" key="3">
    <source>
        <dbReference type="EMBL" id="KDO81145.1"/>
    </source>
</evidence>
<keyword evidence="1" id="KW-1133">Transmembrane helix</keyword>
<feature type="domain" description="DUF7870" evidence="2">
    <location>
        <begin position="235"/>
        <end position="391"/>
    </location>
</feature>
<dbReference type="InterPro" id="IPR057192">
    <property type="entry name" value="DUF7870"/>
</dbReference>
<dbReference type="Pfam" id="PF25276">
    <property type="entry name" value="DUF7870"/>
    <property type="match status" value="1"/>
</dbReference>
<organism evidence="3 4">
    <name type="scientific">Citrus sinensis</name>
    <name type="common">Sweet orange</name>
    <name type="synonym">Citrus aurantium var. sinensis</name>
    <dbReference type="NCBI Taxonomy" id="2711"/>
    <lineage>
        <taxon>Eukaryota</taxon>
        <taxon>Viridiplantae</taxon>
        <taxon>Streptophyta</taxon>
        <taxon>Embryophyta</taxon>
        <taxon>Tracheophyta</taxon>
        <taxon>Spermatophyta</taxon>
        <taxon>Magnoliopsida</taxon>
        <taxon>eudicotyledons</taxon>
        <taxon>Gunneridae</taxon>
        <taxon>Pentapetalae</taxon>
        <taxon>rosids</taxon>
        <taxon>malvids</taxon>
        <taxon>Sapindales</taxon>
        <taxon>Rutaceae</taxon>
        <taxon>Aurantioideae</taxon>
        <taxon>Citrus</taxon>
    </lineage>
</organism>
<dbReference type="STRING" id="2711.A0A067GR34"/>
<accession>A0A067GR34</accession>
<keyword evidence="1" id="KW-0812">Transmembrane</keyword>
<keyword evidence="1" id="KW-0472">Membrane</keyword>
<evidence type="ECO:0000256" key="1">
    <source>
        <dbReference type="SAM" id="Phobius"/>
    </source>
</evidence>
<protein>
    <recommendedName>
        <fullName evidence="2">DUF7870 domain-containing protein</fullName>
    </recommendedName>
</protein>
<name>A0A067GR34_CITSI</name>
<feature type="transmembrane region" description="Helical" evidence="1">
    <location>
        <begin position="27"/>
        <end position="50"/>
    </location>
</feature>
<keyword evidence="4" id="KW-1185">Reference proteome</keyword>
<gene>
    <name evidence="3" type="ORF">CISIN_1g016299mg</name>
</gene>
<dbReference type="PANTHER" id="PTHR33597:SF11">
    <property type="entry name" value="OS07G0620600 PROTEIN"/>
    <property type="match status" value="1"/>
</dbReference>
<dbReference type="Proteomes" id="UP000027120">
    <property type="component" value="Unassembled WGS sequence"/>
</dbReference>
<sequence length="392" mass="45169">MAIKVIQGFKSDEYLMIKLPNSWLLKLLVRSLLLVVLIASLPWIGSIFGVTLNPNNNVDIIDPHDEVGSDFIVTSDFWLFFFRDLKNEGISRLIDQALFLTDANEDFIYNFHILNNNDMYIVYSKDLKRQDVIPNESFDFVFTFNFHAASELIDQTLKLGGIIVVQTCDADPSLALINKPSNYQTMYFKRFNNSNVITAIEKKTTLIMKQNYDQTQRSCLGLNKISSLEAKRAALNELEYVSLEPPRFASRRSSNLMGDSLESYPRRVFVDVGLPDNINRKAGHTSGTGMDWFLKHYPMRNLDFKMYKIEIVSEECVRKKKNVKEEECVVMKAKAEIVEGVVKSKTIRLVDELSLECKPRGKGNRSIRAYWECLSLYRRLRDEGVAAHQWWG</sequence>
<dbReference type="AlphaFoldDB" id="A0A067GR34"/>
<evidence type="ECO:0000259" key="2">
    <source>
        <dbReference type="Pfam" id="PF25276"/>
    </source>
</evidence>
<proteinExistence type="predicted"/>
<dbReference type="PANTHER" id="PTHR33597">
    <property type="entry name" value="OS02G0760400 PROTEIN"/>
    <property type="match status" value="1"/>
</dbReference>